<protein>
    <submittedName>
        <fullName evidence="2">Zinc finger, CCHC-type</fullName>
    </submittedName>
</protein>
<dbReference type="Pfam" id="PF07727">
    <property type="entry name" value="RVT_2"/>
    <property type="match status" value="1"/>
</dbReference>
<name>A0A699HMW2_TANCI</name>
<gene>
    <name evidence="2" type="ORF">Tci_418776</name>
</gene>
<evidence type="ECO:0000313" key="2">
    <source>
        <dbReference type="EMBL" id="GEY46802.1"/>
    </source>
</evidence>
<comment type="caution">
    <text evidence="2">The sequence shown here is derived from an EMBL/GenBank/DDBJ whole genome shotgun (WGS) entry which is preliminary data.</text>
</comment>
<proteinExistence type="predicted"/>
<dbReference type="InterPro" id="IPR013103">
    <property type="entry name" value="RVT_2"/>
</dbReference>
<reference evidence="2" key="1">
    <citation type="journal article" date="2019" name="Sci. Rep.">
        <title>Draft genome of Tanacetum cinerariifolium, the natural source of mosquito coil.</title>
        <authorList>
            <person name="Yamashiro T."/>
            <person name="Shiraishi A."/>
            <person name="Satake H."/>
            <person name="Nakayama K."/>
        </authorList>
    </citation>
    <scope>NUCLEOTIDE SEQUENCE</scope>
</reference>
<feature type="domain" description="Reverse transcriptase Ty1/copia-type" evidence="1">
    <location>
        <begin position="247"/>
        <end position="299"/>
    </location>
</feature>
<evidence type="ECO:0000259" key="1">
    <source>
        <dbReference type="Pfam" id="PF07727"/>
    </source>
</evidence>
<accession>A0A699HMW2</accession>
<sequence>MNGGNEKVGDIEERSGKRVLGYELPIECNYIIQKRNLNNRDKTTTKSYHRMLGMLERERHDQLERKRDDRWVVMSVVYVLTTPMPESGGDNPTLEQVRKRAKWDNDDYVCRCLIFNDFKHTLKHLKEELTLVELGSHLRIEESLRAQDNDNPKGNNVVGPLVVNMVEHNNSSRTEDSGGLVIPEKVTEEVVQQPKHKHKKSKRHRTPKDFRPEFQLYLIKGIRDEVSDQHSYCFNIEDDPKTFDEAMNTIRLMFDMESIHNLIIHQMDVKTAFLNGELDEEVYMNQPRGFIMPGNENKVDLTKEFLSSRFSLKDMGEANFILVSTSMDTSEKLMPNKGQAISQLEYSRMIGCLMYAMTCTRPDITFDVGKLSK</sequence>
<dbReference type="EMBL" id="BKCJ010181087">
    <property type="protein sequence ID" value="GEY46802.1"/>
    <property type="molecule type" value="Genomic_DNA"/>
</dbReference>
<organism evidence="2">
    <name type="scientific">Tanacetum cinerariifolium</name>
    <name type="common">Dalmatian daisy</name>
    <name type="synonym">Chrysanthemum cinerariifolium</name>
    <dbReference type="NCBI Taxonomy" id="118510"/>
    <lineage>
        <taxon>Eukaryota</taxon>
        <taxon>Viridiplantae</taxon>
        <taxon>Streptophyta</taxon>
        <taxon>Embryophyta</taxon>
        <taxon>Tracheophyta</taxon>
        <taxon>Spermatophyta</taxon>
        <taxon>Magnoliopsida</taxon>
        <taxon>eudicotyledons</taxon>
        <taxon>Gunneridae</taxon>
        <taxon>Pentapetalae</taxon>
        <taxon>asterids</taxon>
        <taxon>campanulids</taxon>
        <taxon>Asterales</taxon>
        <taxon>Asteraceae</taxon>
        <taxon>Asteroideae</taxon>
        <taxon>Anthemideae</taxon>
        <taxon>Anthemidinae</taxon>
        <taxon>Tanacetum</taxon>
    </lineage>
</organism>
<dbReference type="AlphaFoldDB" id="A0A699HMW2"/>